<dbReference type="Proteomes" id="UP000284021">
    <property type="component" value="Unassembled WGS sequence"/>
</dbReference>
<reference evidence="2 3" key="1">
    <citation type="submission" date="2018-09" db="EMBL/GenBank/DDBJ databases">
        <authorList>
            <person name="Zhu H."/>
        </authorList>
    </citation>
    <scope>NUCLEOTIDE SEQUENCE [LARGE SCALE GENOMIC DNA]</scope>
    <source>
        <strain evidence="2 3">K1S02-6</strain>
    </source>
</reference>
<evidence type="ECO:0000313" key="2">
    <source>
        <dbReference type="EMBL" id="RJG09743.1"/>
    </source>
</evidence>
<keyword evidence="3" id="KW-1185">Reference proteome</keyword>
<organism evidence="2 3">
    <name type="scientific">Pseudomonas cavernicola</name>
    <dbReference type="NCBI Taxonomy" id="2320866"/>
    <lineage>
        <taxon>Bacteria</taxon>
        <taxon>Pseudomonadati</taxon>
        <taxon>Pseudomonadota</taxon>
        <taxon>Gammaproteobacteria</taxon>
        <taxon>Pseudomonadales</taxon>
        <taxon>Pseudomonadaceae</taxon>
        <taxon>Pseudomonas</taxon>
    </lineage>
</organism>
<protein>
    <submittedName>
        <fullName evidence="2">Uncharacterized protein</fullName>
    </submittedName>
</protein>
<evidence type="ECO:0000313" key="3">
    <source>
        <dbReference type="Proteomes" id="UP000284021"/>
    </source>
</evidence>
<dbReference type="EMBL" id="QYUR01000006">
    <property type="protein sequence ID" value="RJG09743.1"/>
    <property type="molecule type" value="Genomic_DNA"/>
</dbReference>
<keyword evidence="1" id="KW-1133">Transmembrane helix</keyword>
<feature type="transmembrane region" description="Helical" evidence="1">
    <location>
        <begin position="9"/>
        <end position="29"/>
    </location>
</feature>
<dbReference type="RefSeq" id="WP_119955436.1">
    <property type="nucleotide sequence ID" value="NZ_QYUR01000006.1"/>
</dbReference>
<comment type="caution">
    <text evidence="2">The sequence shown here is derived from an EMBL/GenBank/DDBJ whole genome shotgun (WGS) entry which is preliminary data.</text>
</comment>
<feature type="transmembrane region" description="Helical" evidence="1">
    <location>
        <begin position="126"/>
        <end position="147"/>
    </location>
</feature>
<gene>
    <name evidence="2" type="ORF">D3879_16885</name>
</gene>
<sequence>MKLSGWQRLWVVFSFVLGVIPVSLVMAFWPNEESIYYHWRFEALDKTKQLIWDKEGRSVTYDDLMPMDETNFEAVNALRHYRLKAISRDAEFQKAYIERVREVNAKYEKELDQLPFEQFLTVVRGFLGWVAVCLGFYALGWAIAWVIRGFRKPQA</sequence>
<keyword evidence="1" id="KW-0472">Membrane</keyword>
<keyword evidence="1" id="KW-0812">Transmembrane</keyword>
<name>A0A418XBN9_9PSED</name>
<dbReference type="AlphaFoldDB" id="A0A418XBN9"/>
<dbReference type="OrthoDB" id="7018713at2"/>
<evidence type="ECO:0000256" key="1">
    <source>
        <dbReference type="SAM" id="Phobius"/>
    </source>
</evidence>
<accession>A0A418XBN9</accession>
<proteinExistence type="predicted"/>